<dbReference type="Proteomes" id="UP000323597">
    <property type="component" value="Chromosome A11"/>
</dbReference>
<evidence type="ECO:0000313" key="4">
    <source>
        <dbReference type="Proteomes" id="UP000323597"/>
    </source>
</evidence>
<feature type="region of interest" description="Disordered" evidence="1">
    <location>
        <begin position="32"/>
        <end position="52"/>
    </location>
</feature>
<reference evidence="3 4" key="1">
    <citation type="submission" date="2019-07" db="EMBL/GenBank/DDBJ databases">
        <title>WGS assembly of Gossypium mustelinum.</title>
        <authorList>
            <person name="Chen Z.J."/>
            <person name="Sreedasyam A."/>
            <person name="Ando A."/>
            <person name="Song Q."/>
            <person name="De L."/>
            <person name="Hulse-Kemp A."/>
            <person name="Ding M."/>
            <person name="Ye W."/>
            <person name="Kirkbride R."/>
            <person name="Jenkins J."/>
            <person name="Plott C."/>
            <person name="Lovell J."/>
            <person name="Lin Y.-M."/>
            <person name="Vaughn R."/>
            <person name="Liu B."/>
            <person name="Li W."/>
            <person name="Simpson S."/>
            <person name="Scheffler B."/>
            <person name="Saski C."/>
            <person name="Grover C."/>
            <person name="Hu G."/>
            <person name="Conover J."/>
            <person name="Carlson J."/>
            <person name="Shu S."/>
            <person name="Boston L."/>
            <person name="Williams M."/>
            <person name="Peterson D."/>
            <person name="Mcgee K."/>
            <person name="Jones D."/>
            <person name="Wendel J."/>
            <person name="Stelly D."/>
            <person name="Grimwood J."/>
            <person name="Schmutz J."/>
        </authorList>
    </citation>
    <scope>NUCLEOTIDE SEQUENCE [LARGE SCALE GENOMIC DNA]</scope>
    <source>
        <strain evidence="3">1408120.09</strain>
    </source>
</reference>
<dbReference type="AlphaFoldDB" id="A0A5D2X6R4"/>
<accession>A0A5D2X6R4</accession>
<keyword evidence="4" id="KW-1185">Reference proteome</keyword>
<sequence>MSCKILMSCLLLLQLWFLQKGLFKPIERLDEPKSVDSRDGTPTSGGLYIDGL</sequence>
<name>A0A5D2X6R4_GOSMU</name>
<keyword evidence="2" id="KW-0732">Signal</keyword>
<evidence type="ECO:0000313" key="3">
    <source>
        <dbReference type="EMBL" id="TYJ09530.1"/>
    </source>
</evidence>
<dbReference type="EMBL" id="CM017646">
    <property type="protein sequence ID" value="TYJ09530.1"/>
    <property type="molecule type" value="Genomic_DNA"/>
</dbReference>
<gene>
    <name evidence="3" type="ORF">E1A91_A11G147500v1</name>
</gene>
<feature type="signal peptide" evidence="2">
    <location>
        <begin position="1"/>
        <end position="23"/>
    </location>
</feature>
<evidence type="ECO:0000256" key="1">
    <source>
        <dbReference type="SAM" id="MobiDB-lite"/>
    </source>
</evidence>
<protein>
    <submittedName>
        <fullName evidence="3">Uncharacterized protein</fullName>
    </submittedName>
</protein>
<feature type="chain" id="PRO_5022915472" evidence="2">
    <location>
        <begin position="24"/>
        <end position="52"/>
    </location>
</feature>
<organism evidence="3 4">
    <name type="scientific">Gossypium mustelinum</name>
    <name type="common">Cotton</name>
    <name type="synonym">Gossypium caicoense</name>
    <dbReference type="NCBI Taxonomy" id="34275"/>
    <lineage>
        <taxon>Eukaryota</taxon>
        <taxon>Viridiplantae</taxon>
        <taxon>Streptophyta</taxon>
        <taxon>Embryophyta</taxon>
        <taxon>Tracheophyta</taxon>
        <taxon>Spermatophyta</taxon>
        <taxon>Magnoliopsida</taxon>
        <taxon>eudicotyledons</taxon>
        <taxon>Gunneridae</taxon>
        <taxon>Pentapetalae</taxon>
        <taxon>rosids</taxon>
        <taxon>malvids</taxon>
        <taxon>Malvales</taxon>
        <taxon>Malvaceae</taxon>
        <taxon>Malvoideae</taxon>
        <taxon>Gossypium</taxon>
    </lineage>
</organism>
<evidence type="ECO:0000256" key="2">
    <source>
        <dbReference type="SAM" id="SignalP"/>
    </source>
</evidence>
<proteinExistence type="predicted"/>